<dbReference type="EMBL" id="MT144317">
    <property type="protein sequence ID" value="QJA52155.1"/>
    <property type="molecule type" value="Genomic_DNA"/>
</dbReference>
<evidence type="ECO:0000313" key="1">
    <source>
        <dbReference type="EMBL" id="QJA52155.1"/>
    </source>
</evidence>
<protein>
    <submittedName>
        <fullName evidence="1">Uncharacterized protein</fullName>
    </submittedName>
</protein>
<name>A0A6H1ZY09_9ZZZZ</name>
<gene>
    <name evidence="1" type="ORF">TM448A02504_0009</name>
</gene>
<reference evidence="1" key="1">
    <citation type="submission" date="2020-03" db="EMBL/GenBank/DDBJ databases">
        <title>The deep terrestrial virosphere.</title>
        <authorList>
            <person name="Holmfeldt K."/>
            <person name="Nilsson E."/>
            <person name="Simone D."/>
            <person name="Lopez-Fernandez M."/>
            <person name="Wu X."/>
            <person name="de Brujin I."/>
            <person name="Lundin D."/>
            <person name="Andersson A."/>
            <person name="Bertilsson S."/>
            <person name="Dopson M."/>
        </authorList>
    </citation>
    <scope>NUCLEOTIDE SEQUENCE</scope>
    <source>
        <strain evidence="1">TM448A02504</strain>
    </source>
</reference>
<dbReference type="AlphaFoldDB" id="A0A6H1ZY09"/>
<proteinExistence type="predicted"/>
<sequence>MTEELTLESMKKSKQRNGLLVLKDFLLRLSIHSLFDIEAKNGLKTVLSKDFKKCSVISCEIPEWNGKNFKRYSGEYISGAVKLMCNLFFTVAQGKCIEFCPLAVPGDANLCRTSLKDFSARIYYGLGNWEISVGFKVADNNPFQFFHHI</sequence>
<organism evidence="1">
    <name type="scientific">viral metagenome</name>
    <dbReference type="NCBI Taxonomy" id="1070528"/>
    <lineage>
        <taxon>unclassified sequences</taxon>
        <taxon>metagenomes</taxon>
        <taxon>organismal metagenomes</taxon>
    </lineage>
</organism>
<accession>A0A6H1ZY09</accession>